<reference evidence="1" key="1">
    <citation type="submission" date="2019-09" db="EMBL/GenBank/DDBJ databases">
        <title>Draft genome information of white flower Hibiscus syriacus.</title>
        <authorList>
            <person name="Kim Y.-M."/>
        </authorList>
    </citation>
    <scope>NUCLEOTIDE SEQUENCE [LARGE SCALE GENOMIC DNA]</scope>
    <source>
        <strain evidence="1">YM2019G1</strain>
    </source>
</reference>
<comment type="caution">
    <text evidence="1">The sequence shown here is derived from an EMBL/GenBank/DDBJ whole genome shotgun (WGS) entry which is preliminary data.</text>
</comment>
<name>A0A6A3B3E6_HIBSY</name>
<dbReference type="GO" id="GO:0009535">
    <property type="term" value="C:chloroplast thylakoid membrane"/>
    <property type="evidence" value="ECO:0007669"/>
    <property type="project" value="TreeGrafter"/>
</dbReference>
<evidence type="ECO:0000313" key="2">
    <source>
        <dbReference type="Proteomes" id="UP000436088"/>
    </source>
</evidence>
<evidence type="ECO:0008006" key="3">
    <source>
        <dbReference type="Google" id="ProtNLM"/>
    </source>
</evidence>
<dbReference type="GO" id="GO:0004252">
    <property type="term" value="F:serine-type endopeptidase activity"/>
    <property type="evidence" value="ECO:0007669"/>
    <property type="project" value="TreeGrafter"/>
</dbReference>
<dbReference type="PANTHER" id="PTHR43390">
    <property type="entry name" value="SIGNAL PEPTIDASE I"/>
    <property type="match status" value="1"/>
</dbReference>
<evidence type="ECO:0000313" key="1">
    <source>
        <dbReference type="EMBL" id="KAE8709855.1"/>
    </source>
</evidence>
<dbReference type="InterPro" id="IPR000223">
    <property type="entry name" value="Pept_S26A_signal_pept_1"/>
</dbReference>
<dbReference type="GO" id="GO:0006465">
    <property type="term" value="P:signal peptide processing"/>
    <property type="evidence" value="ECO:0007669"/>
    <property type="project" value="TreeGrafter"/>
</dbReference>
<dbReference type="AlphaFoldDB" id="A0A6A3B3E6"/>
<gene>
    <name evidence="1" type="ORF">F3Y22_tig00110328pilonHSYRG00691</name>
</gene>
<accession>A0A6A3B3E6</accession>
<sequence>MGRLFLVNLEGKAYSCKHCKTHLALVMILSPRAGASLGGLVLVGSLGSSSSSKMSSYAMQVHHGSLYVNGVEQQENFIAERPSYTSDLNYVPNGVYVLGDNPNNIYDSHNW</sequence>
<dbReference type="GO" id="GO:0010027">
    <property type="term" value="P:thylakoid membrane organization"/>
    <property type="evidence" value="ECO:0007669"/>
    <property type="project" value="TreeGrafter"/>
</dbReference>
<dbReference type="Proteomes" id="UP000436088">
    <property type="component" value="Unassembled WGS sequence"/>
</dbReference>
<organism evidence="1 2">
    <name type="scientific">Hibiscus syriacus</name>
    <name type="common">Rose of Sharon</name>
    <dbReference type="NCBI Taxonomy" id="106335"/>
    <lineage>
        <taxon>Eukaryota</taxon>
        <taxon>Viridiplantae</taxon>
        <taxon>Streptophyta</taxon>
        <taxon>Embryophyta</taxon>
        <taxon>Tracheophyta</taxon>
        <taxon>Spermatophyta</taxon>
        <taxon>Magnoliopsida</taxon>
        <taxon>eudicotyledons</taxon>
        <taxon>Gunneridae</taxon>
        <taxon>Pentapetalae</taxon>
        <taxon>rosids</taxon>
        <taxon>malvids</taxon>
        <taxon>Malvales</taxon>
        <taxon>Malvaceae</taxon>
        <taxon>Malvoideae</taxon>
        <taxon>Hibiscus</taxon>
    </lineage>
</organism>
<dbReference type="PANTHER" id="PTHR43390:SF10">
    <property type="entry name" value="PEPTIDASE S26 DOMAIN-CONTAINING PROTEIN"/>
    <property type="match status" value="1"/>
</dbReference>
<dbReference type="EMBL" id="VEPZ02000934">
    <property type="protein sequence ID" value="KAE8709855.1"/>
    <property type="molecule type" value="Genomic_DNA"/>
</dbReference>
<proteinExistence type="predicted"/>
<protein>
    <recommendedName>
        <fullName evidence="3">Peptidase S26 domain-containing protein</fullName>
    </recommendedName>
</protein>
<keyword evidence="2" id="KW-1185">Reference proteome</keyword>